<proteinExistence type="predicted"/>
<dbReference type="RefSeq" id="WP_209591451.1">
    <property type="nucleotide sequence ID" value="NZ_JAGGMV010000004.1"/>
</dbReference>
<evidence type="ECO:0000313" key="1">
    <source>
        <dbReference type="EMBL" id="MBP2201929.1"/>
    </source>
</evidence>
<organism evidence="1 2">
    <name type="scientific">Methanococcus voltae</name>
    <dbReference type="NCBI Taxonomy" id="2188"/>
    <lineage>
        <taxon>Archaea</taxon>
        <taxon>Methanobacteriati</taxon>
        <taxon>Methanobacteriota</taxon>
        <taxon>Methanomada group</taxon>
        <taxon>Methanococci</taxon>
        <taxon>Methanococcales</taxon>
        <taxon>Methanococcaceae</taxon>
        <taxon>Methanococcus</taxon>
    </lineage>
</organism>
<dbReference type="Proteomes" id="UP000740329">
    <property type="component" value="Unassembled WGS sequence"/>
</dbReference>
<reference evidence="1" key="1">
    <citation type="submission" date="2021-03" db="EMBL/GenBank/DDBJ databases">
        <title>Genomic Encyclopedia of Type Strains, Phase IV (KMG-V): Genome sequencing to study the core and pangenomes of soil and plant-associated prokaryotes.</title>
        <authorList>
            <person name="Whitman W."/>
        </authorList>
    </citation>
    <scope>NUCLEOTIDE SEQUENCE</scope>
    <source>
        <strain evidence="1">C4</strain>
    </source>
</reference>
<dbReference type="AlphaFoldDB" id="A0A8J7RGF6"/>
<dbReference type="EMBL" id="JAGGMV010000004">
    <property type="protein sequence ID" value="MBP2201929.1"/>
    <property type="molecule type" value="Genomic_DNA"/>
</dbReference>
<evidence type="ECO:0000313" key="2">
    <source>
        <dbReference type="Proteomes" id="UP000740329"/>
    </source>
</evidence>
<protein>
    <submittedName>
        <fullName evidence="1">Uncharacterized protein</fullName>
    </submittedName>
</protein>
<gene>
    <name evidence="1" type="ORF">J3E07_001369</name>
</gene>
<sequence length="287" mass="32796">MEWSGFFNDNNGDRQYDAVDWAKFITKLVSSGLLYLGDNLKVEHVANSDIVVKKGSAIIEGYGYELTEDKIITLDVGSGSTRVDKIVLRLDRSENVRNVSLKIINGDLVRNETIYDLLLAEITVNSGQTFVIPENIVDMREDYSVCGVAHSTNQAAQIDTWFNHVKEKYRLPLVGEITIYQDTDTVQTYRNNVFTVPNWQLYDAIRFEFIWQGKEDYYTKLELTLNGELYPINIEDAECEVFCKKFPACESISWCVDTLFPGDRYRPGRLVSLKIIGEYGTSFLAQN</sequence>
<comment type="caution">
    <text evidence="1">The sequence shown here is derived from an EMBL/GenBank/DDBJ whole genome shotgun (WGS) entry which is preliminary data.</text>
</comment>
<name>A0A8J7RGF6_METVO</name>
<accession>A0A8J7RGF6</accession>